<name>A0ABZ1I357_9PSEU</name>
<feature type="region of interest" description="Disordered" evidence="1">
    <location>
        <begin position="1"/>
        <end position="25"/>
    </location>
</feature>
<reference evidence="2 3" key="1">
    <citation type="journal article" date="2015" name="Int. J. Syst. Evol. Microbiol.">
        <title>Amycolatopsis rhabdoformis sp. nov., an actinomycete isolated from a tropical forest soil.</title>
        <authorList>
            <person name="Souza W.R."/>
            <person name="Silva R.E."/>
            <person name="Goodfellow M."/>
            <person name="Busarakam K."/>
            <person name="Figueiro F.S."/>
            <person name="Ferreira D."/>
            <person name="Rodrigues-Filho E."/>
            <person name="Moraes L.A.B."/>
            <person name="Zucchi T.D."/>
        </authorList>
    </citation>
    <scope>NUCLEOTIDE SEQUENCE [LARGE SCALE GENOMIC DNA]</scope>
    <source>
        <strain evidence="2 3">NCIMB 14900</strain>
    </source>
</reference>
<protein>
    <submittedName>
        <fullName evidence="2">Uncharacterized protein</fullName>
    </submittedName>
</protein>
<gene>
    <name evidence="2" type="ORF">VSH64_36035</name>
</gene>
<proteinExistence type="predicted"/>
<organism evidence="2 3">
    <name type="scientific">Amycolatopsis rhabdoformis</name>
    <dbReference type="NCBI Taxonomy" id="1448059"/>
    <lineage>
        <taxon>Bacteria</taxon>
        <taxon>Bacillati</taxon>
        <taxon>Actinomycetota</taxon>
        <taxon>Actinomycetes</taxon>
        <taxon>Pseudonocardiales</taxon>
        <taxon>Pseudonocardiaceae</taxon>
        <taxon>Amycolatopsis</taxon>
    </lineage>
</organism>
<dbReference type="EMBL" id="CP142149">
    <property type="protein sequence ID" value="WSE28211.1"/>
    <property type="molecule type" value="Genomic_DNA"/>
</dbReference>
<evidence type="ECO:0000313" key="2">
    <source>
        <dbReference type="EMBL" id="WSE28211.1"/>
    </source>
</evidence>
<evidence type="ECO:0000256" key="1">
    <source>
        <dbReference type="SAM" id="MobiDB-lite"/>
    </source>
</evidence>
<keyword evidence="3" id="KW-1185">Reference proteome</keyword>
<accession>A0ABZ1I357</accession>
<evidence type="ECO:0000313" key="3">
    <source>
        <dbReference type="Proteomes" id="UP001330812"/>
    </source>
</evidence>
<dbReference type="RefSeq" id="WP_326567215.1">
    <property type="nucleotide sequence ID" value="NZ_CP142149.1"/>
</dbReference>
<sequence>MPRSDRVTAEAHAAAARQAIEQGRSTADPISLATAEGLLAIFHQLKYMQDDTITLRGAADLVDAMDILSRKLGDK</sequence>
<dbReference type="Proteomes" id="UP001330812">
    <property type="component" value="Chromosome"/>
</dbReference>
<feature type="compositionally biased region" description="Low complexity" evidence="1">
    <location>
        <begin position="10"/>
        <end position="19"/>
    </location>
</feature>